<dbReference type="PANTHER" id="PTHR33653">
    <property type="entry name" value="RIBONUCLEASE VAPC2"/>
    <property type="match status" value="1"/>
</dbReference>
<dbReference type="InterPro" id="IPR002716">
    <property type="entry name" value="PIN_dom"/>
</dbReference>
<evidence type="ECO:0000313" key="10">
    <source>
        <dbReference type="Proteomes" id="UP000612893"/>
    </source>
</evidence>
<comment type="cofactor">
    <cofactor evidence="1">
        <name>Mg(2+)</name>
        <dbReference type="ChEBI" id="CHEBI:18420"/>
    </cofactor>
</comment>
<keyword evidence="4" id="KW-0479">Metal-binding</keyword>
<dbReference type="AlphaFoldDB" id="A0A934KE32"/>
<feature type="domain" description="PIN" evidence="8">
    <location>
        <begin position="10"/>
        <end position="122"/>
    </location>
</feature>
<evidence type="ECO:0000256" key="6">
    <source>
        <dbReference type="ARBA" id="ARBA00022842"/>
    </source>
</evidence>
<dbReference type="SUPFAM" id="SSF88723">
    <property type="entry name" value="PIN domain-like"/>
    <property type="match status" value="1"/>
</dbReference>
<organism evidence="9 10">
    <name type="scientific">Candidatus Nephthysia bennettiae</name>
    <dbReference type="NCBI Taxonomy" id="3127016"/>
    <lineage>
        <taxon>Bacteria</taxon>
        <taxon>Bacillati</taxon>
        <taxon>Candidatus Dormiibacterota</taxon>
        <taxon>Candidatus Dormibacteria</taxon>
        <taxon>Candidatus Dormibacterales</taxon>
        <taxon>Candidatus Dormibacteraceae</taxon>
        <taxon>Candidatus Nephthysia</taxon>
    </lineage>
</organism>
<evidence type="ECO:0000256" key="7">
    <source>
        <dbReference type="ARBA" id="ARBA00038093"/>
    </source>
</evidence>
<proteinExistence type="inferred from homology"/>
<gene>
    <name evidence="9" type="ORF">JF922_22465</name>
</gene>
<dbReference type="Gene3D" id="3.40.50.1010">
    <property type="entry name" value="5'-nuclease"/>
    <property type="match status" value="1"/>
</dbReference>
<dbReference type="EMBL" id="JAEKNR010000221">
    <property type="protein sequence ID" value="MBJ7600818.1"/>
    <property type="molecule type" value="Genomic_DNA"/>
</dbReference>
<comment type="similarity">
    <text evidence="7">Belongs to the PINc/VapC protein family.</text>
</comment>
<evidence type="ECO:0000256" key="5">
    <source>
        <dbReference type="ARBA" id="ARBA00022801"/>
    </source>
</evidence>
<dbReference type="Pfam" id="PF01850">
    <property type="entry name" value="PIN"/>
    <property type="match status" value="1"/>
</dbReference>
<dbReference type="PANTHER" id="PTHR33653:SF1">
    <property type="entry name" value="RIBONUCLEASE VAPC2"/>
    <property type="match status" value="1"/>
</dbReference>
<sequence>MPERRHQRGLLDTSVVIALSSIDASQLPEEGAISAITFAELSAGPHATDDLEERARRQDRLQRVETTFDPIPFDGAAARAYGRVYATVVAAGRKARGRRALDLLIAATALALELPLYTCNPDDLAGLGDLVQVVAVASV</sequence>
<comment type="caution">
    <text evidence="9">The sequence shown here is derived from an EMBL/GenBank/DDBJ whole genome shotgun (WGS) entry which is preliminary data.</text>
</comment>
<dbReference type="InterPro" id="IPR029060">
    <property type="entry name" value="PIN-like_dom_sf"/>
</dbReference>
<name>A0A934KE32_9BACT</name>
<evidence type="ECO:0000256" key="1">
    <source>
        <dbReference type="ARBA" id="ARBA00001946"/>
    </source>
</evidence>
<dbReference type="Proteomes" id="UP000612893">
    <property type="component" value="Unassembled WGS sequence"/>
</dbReference>
<keyword evidence="3" id="KW-0540">Nuclease</keyword>
<evidence type="ECO:0000256" key="3">
    <source>
        <dbReference type="ARBA" id="ARBA00022722"/>
    </source>
</evidence>
<protein>
    <submittedName>
        <fullName evidence="9">Type II toxin-antitoxin system VapC family toxin</fullName>
    </submittedName>
</protein>
<keyword evidence="10" id="KW-1185">Reference proteome</keyword>
<dbReference type="GO" id="GO:0046872">
    <property type="term" value="F:metal ion binding"/>
    <property type="evidence" value="ECO:0007669"/>
    <property type="project" value="UniProtKB-KW"/>
</dbReference>
<dbReference type="CDD" id="cd18732">
    <property type="entry name" value="PIN_MtVapC4-C5_like"/>
    <property type="match status" value="1"/>
</dbReference>
<keyword evidence="2" id="KW-1277">Toxin-antitoxin system</keyword>
<dbReference type="GO" id="GO:0016787">
    <property type="term" value="F:hydrolase activity"/>
    <property type="evidence" value="ECO:0007669"/>
    <property type="project" value="UniProtKB-KW"/>
</dbReference>
<keyword evidence="6" id="KW-0460">Magnesium</keyword>
<evidence type="ECO:0000256" key="2">
    <source>
        <dbReference type="ARBA" id="ARBA00022649"/>
    </source>
</evidence>
<evidence type="ECO:0000256" key="4">
    <source>
        <dbReference type="ARBA" id="ARBA00022723"/>
    </source>
</evidence>
<evidence type="ECO:0000259" key="8">
    <source>
        <dbReference type="Pfam" id="PF01850"/>
    </source>
</evidence>
<dbReference type="InterPro" id="IPR050556">
    <property type="entry name" value="Type_II_TA_system_RNase"/>
</dbReference>
<reference evidence="9" key="1">
    <citation type="submission" date="2020-10" db="EMBL/GenBank/DDBJ databases">
        <title>Ca. Dormibacterota MAGs.</title>
        <authorList>
            <person name="Montgomery K."/>
        </authorList>
    </citation>
    <scope>NUCLEOTIDE SEQUENCE [LARGE SCALE GENOMIC DNA]</scope>
    <source>
        <strain evidence="9">SC8812_S17_10</strain>
    </source>
</reference>
<accession>A0A934KE32</accession>
<dbReference type="RefSeq" id="WP_338204795.1">
    <property type="nucleotide sequence ID" value="NZ_JAEKNR010000221.1"/>
</dbReference>
<keyword evidence="5" id="KW-0378">Hydrolase</keyword>
<dbReference type="GO" id="GO:0004518">
    <property type="term" value="F:nuclease activity"/>
    <property type="evidence" value="ECO:0007669"/>
    <property type="project" value="UniProtKB-KW"/>
</dbReference>
<evidence type="ECO:0000313" key="9">
    <source>
        <dbReference type="EMBL" id="MBJ7600818.1"/>
    </source>
</evidence>